<dbReference type="STRING" id="1849968.A8C32_03585"/>
<dbReference type="GO" id="GO:0016740">
    <property type="term" value="F:transferase activity"/>
    <property type="evidence" value="ECO:0007669"/>
    <property type="project" value="UniProtKB-KW"/>
</dbReference>
<dbReference type="EMBL" id="MDJD01000034">
    <property type="protein sequence ID" value="OEK08691.1"/>
    <property type="molecule type" value="Genomic_DNA"/>
</dbReference>
<protein>
    <submittedName>
        <fullName evidence="2">GNAT family N-acetyltransferase</fullName>
    </submittedName>
</protein>
<dbReference type="Gene3D" id="3.40.630.30">
    <property type="match status" value="1"/>
</dbReference>
<dbReference type="AlphaFoldDB" id="A0A1E5TBE7"/>
<comment type="caution">
    <text evidence="2">The sequence shown here is derived from an EMBL/GenBank/DDBJ whole genome shotgun (WGS) entry which is preliminary data.</text>
</comment>
<evidence type="ECO:0000313" key="3">
    <source>
        <dbReference type="Proteomes" id="UP000095713"/>
    </source>
</evidence>
<proteinExistence type="predicted"/>
<dbReference type="PANTHER" id="PTHR36174:SF1">
    <property type="entry name" value="LIPID II:GLYCINE GLYCYLTRANSFERASE"/>
    <property type="match status" value="1"/>
</dbReference>
<organism evidence="2 3">
    <name type="scientific">Flavivirga aquatica</name>
    <dbReference type="NCBI Taxonomy" id="1849968"/>
    <lineage>
        <taxon>Bacteria</taxon>
        <taxon>Pseudomonadati</taxon>
        <taxon>Bacteroidota</taxon>
        <taxon>Flavobacteriia</taxon>
        <taxon>Flavobacteriales</taxon>
        <taxon>Flavobacteriaceae</taxon>
        <taxon>Flavivirga</taxon>
    </lineage>
</organism>
<keyword evidence="2" id="KW-0808">Transferase</keyword>
<sequence>MKDTNTFFPVYRLNNEKKKTSSFDVISSKEDWVEALDSVKNYDFYHTYDYHNLSKEKDEKAVLLKYIEEDKIICLPIIIRKIEGTEYCDITSVYGYSGPIQKNIDPSFDNTNLLKELNAFFEEHKIVSVFSRLNPFINNQENILNNLGEVVTIGNVVNVDVTKDLDAQRTDFSKTTKRYLNKANKHLEIKISRDKKDIVEFINLYYENMDRVNAEEKYYFTEEYFHKLINSTDYETDVLFAINKETNKIISAAMMIKTNNIIQYHLSGTKSSFLNLSPIRLLIDEMRIRGTKENYTYFNLGGGLGNNNDELFRFKSSFSKDFKSFKIWRHIVNQSVYDKLVKEKTKNQESTFFPLYRG</sequence>
<name>A0A1E5TBE7_9FLAO</name>
<dbReference type="InterPro" id="IPR038740">
    <property type="entry name" value="BioF2-like_GNAT_dom"/>
</dbReference>
<dbReference type="PANTHER" id="PTHR36174">
    <property type="entry name" value="LIPID II:GLYCINE GLYCYLTRANSFERASE"/>
    <property type="match status" value="1"/>
</dbReference>
<reference evidence="2 3" key="1">
    <citation type="submission" date="2016-05" db="EMBL/GenBank/DDBJ databases">
        <title>Draft Genome Sequence of Algibacter sp. Strain SK-16 Isolated from the Surface Water of Aburatsubo Inlet.</title>
        <authorList>
            <person name="Wong S.-K."/>
            <person name="Yoshizawa S."/>
            <person name="Nakajima Y."/>
            <person name="Ogura Y."/>
            <person name="Tetsuya H."/>
            <person name="Hamasaki K."/>
        </authorList>
    </citation>
    <scope>NUCLEOTIDE SEQUENCE [LARGE SCALE GENOMIC DNA]</scope>
    <source>
        <strain evidence="2 3">SK-16</strain>
    </source>
</reference>
<keyword evidence="3" id="KW-1185">Reference proteome</keyword>
<feature type="domain" description="BioF2-like acetyltransferase" evidence="1">
    <location>
        <begin position="173"/>
        <end position="303"/>
    </location>
</feature>
<dbReference type="Pfam" id="PF13480">
    <property type="entry name" value="Acetyltransf_6"/>
    <property type="match status" value="1"/>
</dbReference>
<dbReference type="SUPFAM" id="SSF55729">
    <property type="entry name" value="Acyl-CoA N-acyltransferases (Nat)"/>
    <property type="match status" value="1"/>
</dbReference>
<dbReference type="InterPro" id="IPR016181">
    <property type="entry name" value="Acyl_CoA_acyltransferase"/>
</dbReference>
<dbReference type="Proteomes" id="UP000095713">
    <property type="component" value="Unassembled WGS sequence"/>
</dbReference>
<evidence type="ECO:0000259" key="1">
    <source>
        <dbReference type="Pfam" id="PF13480"/>
    </source>
</evidence>
<accession>A0A1E5TBE7</accession>
<gene>
    <name evidence="2" type="ORF">A8C32_03585</name>
</gene>
<evidence type="ECO:0000313" key="2">
    <source>
        <dbReference type="EMBL" id="OEK08691.1"/>
    </source>
</evidence>
<dbReference type="InterPro" id="IPR050644">
    <property type="entry name" value="PG_Glycine_Bridge_Synth"/>
</dbReference>